<evidence type="ECO:0000256" key="3">
    <source>
        <dbReference type="ARBA" id="ARBA00022927"/>
    </source>
</evidence>
<dbReference type="GO" id="GO:0090522">
    <property type="term" value="P:vesicle tethering involved in exocytosis"/>
    <property type="evidence" value="ECO:0007669"/>
    <property type="project" value="UniProtKB-UniRule"/>
</dbReference>
<keyword evidence="2 4" id="KW-0268">Exocytosis</keyword>
<dbReference type="InterPro" id="IPR007191">
    <property type="entry name" value="Sec8_exocyst_N"/>
</dbReference>
<dbReference type="STRING" id="1076872.G8ZS79"/>
<protein>
    <recommendedName>
        <fullName evidence="4">Exocyst complex component Sec8</fullName>
    </recommendedName>
</protein>
<dbReference type="EMBL" id="HE616744">
    <property type="protein sequence ID" value="CCE91371.1"/>
    <property type="molecule type" value="Genomic_DNA"/>
</dbReference>
<dbReference type="GO" id="GO:0006612">
    <property type="term" value="P:protein targeting to membrane"/>
    <property type="evidence" value="ECO:0007669"/>
    <property type="project" value="UniProtKB-UniRule"/>
</dbReference>
<dbReference type="AlphaFoldDB" id="G8ZS79"/>
<keyword evidence="8" id="KW-1185">Reference proteome</keyword>
<evidence type="ECO:0000313" key="7">
    <source>
        <dbReference type="EMBL" id="CCE91371.1"/>
    </source>
</evidence>
<dbReference type="Proteomes" id="UP000005627">
    <property type="component" value="Chromosome 3"/>
</dbReference>
<dbReference type="InterPro" id="IPR048630">
    <property type="entry name" value="Sec8_M"/>
</dbReference>
<dbReference type="GO" id="GO:0000131">
    <property type="term" value="C:incipient cellular bud site"/>
    <property type="evidence" value="ECO:0007669"/>
    <property type="project" value="EnsemblFungi"/>
</dbReference>
<dbReference type="PANTHER" id="PTHR14146:SF0">
    <property type="entry name" value="EXOCYST COMPLEX COMPONENT 4"/>
    <property type="match status" value="1"/>
</dbReference>
<evidence type="ECO:0000256" key="1">
    <source>
        <dbReference type="ARBA" id="ARBA00022448"/>
    </source>
</evidence>
<dbReference type="GO" id="GO:0006893">
    <property type="term" value="P:Golgi to plasma membrane transport"/>
    <property type="evidence" value="ECO:0007669"/>
    <property type="project" value="EnsemblFungi"/>
</dbReference>
<dbReference type="eggNOG" id="KOG3691">
    <property type="taxonomic scope" value="Eukaryota"/>
</dbReference>
<dbReference type="Pfam" id="PF20652">
    <property type="entry name" value="Sec8_C"/>
    <property type="match status" value="1"/>
</dbReference>
<dbReference type="KEGG" id="tdl:TDEL_0C04820"/>
<dbReference type="GeneID" id="11500706"/>
<dbReference type="RefSeq" id="XP_003680582.1">
    <property type="nucleotide sequence ID" value="XM_003680534.1"/>
</dbReference>
<comment type="similarity">
    <text evidence="4">Belongs to the SEC8 family.</text>
</comment>
<dbReference type="OrthoDB" id="272977at2759"/>
<gene>
    <name evidence="7" type="primary">TDEL0C04820</name>
    <name evidence="7" type="ORF">TDEL_0C04820</name>
</gene>
<organism evidence="7 8">
    <name type="scientific">Torulaspora delbrueckii</name>
    <name type="common">Yeast</name>
    <name type="synonym">Candida colliculosa</name>
    <dbReference type="NCBI Taxonomy" id="4950"/>
    <lineage>
        <taxon>Eukaryota</taxon>
        <taxon>Fungi</taxon>
        <taxon>Dikarya</taxon>
        <taxon>Ascomycota</taxon>
        <taxon>Saccharomycotina</taxon>
        <taxon>Saccharomycetes</taxon>
        <taxon>Saccharomycetales</taxon>
        <taxon>Saccharomycetaceae</taxon>
        <taxon>Torulaspora</taxon>
    </lineage>
</organism>
<evidence type="ECO:0000256" key="2">
    <source>
        <dbReference type="ARBA" id="ARBA00022483"/>
    </source>
</evidence>
<evidence type="ECO:0000313" key="8">
    <source>
        <dbReference type="Proteomes" id="UP000005627"/>
    </source>
</evidence>
<feature type="domain" description="Exocyst complex component Sec8 middle helical bundle" evidence="6">
    <location>
        <begin position="304"/>
        <end position="541"/>
    </location>
</feature>
<dbReference type="FunCoup" id="G8ZS79">
    <property type="interactions" value="315"/>
</dbReference>
<dbReference type="GO" id="GO:0000145">
    <property type="term" value="C:exocyst"/>
    <property type="evidence" value="ECO:0007669"/>
    <property type="project" value="UniProtKB-UniRule"/>
</dbReference>
<dbReference type="PANTHER" id="PTHR14146">
    <property type="entry name" value="EXOCYST COMPLEX COMPONENT 4"/>
    <property type="match status" value="1"/>
</dbReference>
<name>G8ZS79_TORDE</name>
<dbReference type="GO" id="GO:0015031">
    <property type="term" value="P:protein transport"/>
    <property type="evidence" value="ECO:0007669"/>
    <property type="project" value="UniProtKB-KW"/>
</dbReference>
<dbReference type="GO" id="GO:0006904">
    <property type="term" value="P:vesicle docking involved in exocytosis"/>
    <property type="evidence" value="ECO:0007669"/>
    <property type="project" value="InterPro"/>
</dbReference>
<dbReference type="Pfam" id="PF04048">
    <property type="entry name" value="Sec8_N"/>
    <property type="match status" value="1"/>
</dbReference>
<evidence type="ECO:0000259" key="6">
    <source>
        <dbReference type="Pfam" id="PF20652"/>
    </source>
</evidence>
<dbReference type="GO" id="GO:0048313">
    <property type="term" value="P:Golgi inheritance"/>
    <property type="evidence" value="ECO:0007669"/>
    <property type="project" value="EnsemblFungi"/>
</dbReference>
<feature type="domain" description="Exocyst complex component Sec8 N-terminal" evidence="5">
    <location>
        <begin position="33"/>
        <end position="173"/>
    </location>
</feature>
<dbReference type="HOGENOM" id="CLU_004025_2_0_1"/>
<dbReference type="InterPro" id="IPR039682">
    <property type="entry name" value="Sec8/EXOC4"/>
</dbReference>
<keyword evidence="1 4" id="KW-0813">Transport</keyword>
<accession>G8ZS79</accession>
<dbReference type="GO" id="GO:0005934">
    <property type="term" value="C:cellular bud tip"/>
    <property type="evidence" value="ECO:0007669"/>
    <property type="project" value="EnsemblFungi"/>
</dbReference>
<keyword evidence="3 4" id="KW-0653">Protein transport</keyword>
<evidence type="ECO:0000259" key="5">
    <source>
        <dbReference type="Pfam" id="PF04048"/>
    </source>
</evidence>
<dbReference type="GO" id="GO:0005935">
    <property type="term" value="C:cellular bud neck"/>
    <property type="evidence" value="ECO:0007669"/>
    <property type="project" value="EnsemblFungi"/>
</dbReference>
<proteinExistence type="inferred from homology"/>
<dbReference type="InParanoid" id="G8ZS79"/>
<evidence type="ECO:0000256" key="4">
    <source>
        <dbReference type="RuleBase" id="RU367079"/>
    </source>
</evidence>
<comment type="function">
    <text evidence="4">Component of the exocyst complex involved in the docking of exocytic vesicles with fusion sites on the plasma membrane.</text>
</comment>
<sequence length="1009" mass="114813">MDRLKPLKGRSRGLSVNSISDAQQQAMNSSLDNLQGDLSRVETQWNRILTEYSNPLELALSFLDDTSVGLGHRYVDFKQLKTRIGFDLQEAVNEHFQVLNTNVASYSIAVNAITSAQDNIHQLKERAIQSTSNITMPKGSLKELNDDAMKQNEMIGILSAVEELIQLPEKVEELIRSADYKNAQILLARGFLSATSHDLWALESLQILKQQLELQEHVLFNNLIEELHDIIYSKKGTFISMRGILKDISSSQEGFSSLENYLYNVSNVDLSKDILSVNAKLSQFLKNVQKPAFTSTLVQSMSISENEFERLFFLLSIINDLNKLPTALSILANRAKEELHNIILKSTEEVRVNHPSLLKIAGSVNVDDDFGIPVKDVLSVVMRECFWKIFAKFLVAAQGHRVVFDTVKKLFPSASRSNMYKFESVWTKLLDEIEVLLSRYLENSDIIVADGTRHRSGSAVSMPKKKESPLFTLQHNIEDSSTAKQHANELMALLKDIFPGITITASTELETIYVEEESFEQEEPLVSASIFNMKILLEPYLLFCQATSDIIPSELQKNNISSMKFFKTFMNDRYFPSLEMTFSYFFEKKVESNNPYALENLESNKYVFKAAADFRLLLSKLLYVLNTTHRFREKIFNAVVELLHRFYMYYFNLFEGLFSTSASTVQQRIISVWLADQDIMETESQILKGAEGSAAKESELLMKHCSAFSSKERGLRREDILNTVTVDAVIHFLGTVCWILSWLPGLRKVINTSNQQPDDMNVEKLRTDWCIFELNDSAALEQLNNLKIMMNSEVAGKFDEIVNGFSSLQIKLYSAIRFDTKARCIYHISKIFNTADAWSTDVASIELDEHISSLITELKTIENKIRQQLSEDSTDKVFTGIDSIVDWTFINGMDSIPVMNGNGVKRMLKNIKVIQNACQNFVSETSMIDMSQILKLYSLCGSTESDLFQQIQEGNLNHCSKDILKTVLRLQFSEELQRQIRRTSGSSRRVNSMPLNKRYNDALKRLGAP</sequence>
<dbReference type="GO" id="GO:0048309">
    <property type="term" value="P:endoplasmic reticulum inheritance"/>
    <property type="evidence" value="ECO:0007669"/>
    <property type="project" value="EnsemblFungi"/>
</dbReference>
<reference evidence="7 8" key="1">
    <citation type="journal article" date="2011" name="Proc. Natl. Acad. Sci. U.S.A.">
        <title>Evolutionary erosion of yeast sex chromosomes by mating-type switching accidents.</title>
        <authorList>
            <person name="Gordon J.L."/>
            <person name="Armisen D."/>
            <person name="Proux-Wera E."/>
            <person name="Oheigeartaigh S.S."/>
            <person name="Byrne K.P."/>
            <person name="Wolfe K.H."/>
        </authorList>
    </citation>
    <scope>NUCLEOTIDE SEQUENCE [LARGE SCALE GENOMIC DNA]</scope>
    <source>
        <strain evidence="8">ATCC 10662 / CBS 1146 / NBRC 0425 / NCYC 2629 / NRRL Y-866</strain>
    </source>
</reference>